<comment type="function">
    <text evidence="5">Involved in formation and maintenance of cell shape.</text>
</comment>
<evidence type="ECO:0000313" key="9">
    <source>
        <dbReference type="Proteomes" id="UP000722750"/>
    </source>
</evidence>
<evidence type="ECO:0000259" key="7">
    <source>
        <dbReference type="Pfam" id="PF04085"/>
    </source>
</evidence>
<evidence type="ECO:0000256" key="3">
    <source>
        <dbReference type="ARBA" id="ARBA00022960"/>
    </source>
</evidence>
<dbReference type="InterPro" id="IPR055342">
    <property type="entry name" value="MreC_beta-barrel_core"/>
</dbReference>
<gene>
    <name evidence="8" type="ORF">MAG551_02345</name>
</gene>
<keyword evidence="6" id="KW-1133">Transmembrane helix</keyword>
<name>A0A942A3M8_9BACT</name>
<dbReference type="InterPro" id="IPR042177">
    <property type="entry name" value="Cell/Rod_1"/>
</dbReference>
<accession>A0A942A3M8</accession>
<dbReference type="GO" id="GO:0008360">
    <property type="term" value="P:regulation of cell shape"/>
    <property type="evidence" value="ECO:0007669"/>
    <property type="project" value="UniProtKB-KW"/>
</dbReference>
<dbReference type="Proteomes" id="UP000722750">
    <property type="component" value="Unassembled WGS sequence"/>
</dbReference>
<keyword evidence="6" id="KW-0472">Membrane</keyword>
<dbReference type="InterPro" id="IPR042175">
    <property type="entry name" value="Cell/Rod_MreC_2"/>
</dbReference>
<dbReference type="PANTHER" id="PTHR34138:SF1">
    <property type="entry name" value="CELL SHAPE-DETERMINING PROTEIN MREC"/>
    <property type="match status" value="1"/>
</dbReference>
<evidence type="ECO:0000256" key="5">
    <source>
        <dbReference type="PIRNR" id="PIRNR038471"/>
    </source>
</evidence>
<organism evidence="8 9">
    <name type="scientific">Candidatus Scalindua arabica</name>
    <dbReference type="NCBI Taxonomy" id="1127984"/>
    <lineage>
        <taxon>Bacteria</taxon>
        <taxon>Pseudomonadati</taxon>
        <taxon>Planctomycetota</taxon>
        <taxon>Candidatus Brocadiia</taxon>
        <taxon>Candidatus Brocadiales</taxon>
        <taxon>Candidatus Scalinduaceae</taxon>
        <taxon>Candidatus Scalindua</taxon>
    </lineage>
</organism>
<keyword evidence="3 5" id="KW-0133">Cell shape</keyword>
<comment type="similarity">
    <text evidence="1 5">Belongs to the MreC family.</text>
</comment>
<dbReference type="Gene3D" id="2.40.10.340">
    <property type="entry name" value="Rod shape-determining protein MreC, domain 1"/>
    <property type="match status" value="1"/>
</dbReference>
<keyword evidence="6" id="KW-0812">Transmembrane</keyword>
<dbReference type="PANTHER" id="PTHR34138">
    <property type="entry name" value="CELL SHAPE-DETERMINING PROTEIN MREC"/>
    <property type="match status" value="1"/>
</dbReference>
<evidence type="ECO:0000256" key="6">
    <source>
        <dbReference type="SAM" id="Phobius"/>
    </source>
</evidence>
<dbReference type="AlphaFoldDB" id="A0A942A3M8"/>
<dbReference type="InterPro" id="IPR007221">
    <property type="entry name" value="MreC"/>
</dbReference>
<dbReference type="Pfam" id="PF04085">
    <property type="entry name" value="MreC"/>
    <property type="match status" value="1"/>
</dbReference>
<reference evidence="8" key="1">
    <citation type="journal article" date="2021" name="ISME J.">
        <title>Fine-scale metabolic discontinuity in a stratified prokaryote microbiome of a Red Sea deep halocline.</title>
        <authorList>
            <person name="Michoud G."/>
            <person name="Ngugi D.K."/>
            <person name="Barozzi A."/>
            <person name="Merlino G."/>
            <person name="Calleja M.L."/>
            <person name="Delgado-Huertas A."/>
            <person name="Moran X.A.G."/>
            <person name="Daffonchio D."/>
        </authorList>
    </citation>
    <scope>NUCLEOTIDE SEQUENCE</scope>
    <source>
        <strain evidence="8">SuakinDeep_MAG55_1</strain>
    </source>
</reference>
<dbReference type="GO" id="GO:0005886">
    <property type="term" value="C:plasma membrane"/>
    <property type="evidence" value="ECO:0007669"/>
    <property type="project" value="TreeGrafter"/>
</dbReference>
<evidence type="ECO:0000256" key="1">
    <source>
        <dbReference type="ARBA" id="ARBA00009369"/>
    </source>
</evidence>
<comment type="caution">
    <text evidence="8">The sequence shown here is derived from an EMBL/GenBank/DDBJ whole genome shotgun (WGS) entry which is preliminary data.</text>
</comment>
<dbReference type="EMBL" id="JAANXD010000088">
    <property type="protein sequence ID" value="MBS1259276.1"/>
    <property type="molecule type" value="Genomic_DNA"/>
</dbReference>
<proteinExistence type="inferred from homology"/>
<feature type="transmembrane region" description="Helical" evidence="6">
    <location>
        <begin position="12"/>
        <end position="28"/>
    </location>
</feature>
<feature type="domain" description="Rod shape-determining protein MreC beta-barrel core" evidence="7">
    <location>
        <begin position="123"/>
        <end position="269"/>
    </location>
</feature>
<dbReference type="NCBIfam" id="TIGR00219">
    <property type="entry name" value="mreC"/>
    <property type="match status" value="1"/>
</dbReference>
<sequence>MRRNRDRSTKRFIVFVFVVASISLLFIPESITNNIKVTVASPLAPVQKLISHTSNFFKNGFKKLASLSTAADEKSELEKEVFLLKNKIVKQQDIINIFKKKLEIVSEYKKDIDDKEEPVVADIIGFDVSNFRKSIIVDVGKKQGVSVGDVVVFGNALVGRISAIGSSSGRVMLITDPASNVPSRFLNSRTQGMVQGTADGKCVMKYVPRQVKVDKPEKIISSGMGGIFPKSLYIGNVIEVKQKSASLFKDIKIIPRVDISKIENVLVIKRKKEENTPE</sequence>
<evidence type="ECO:0000313" key="8">
    <source>
        <dbReference type="EMBL" id="MBS1259276.1"/>
    </source>
</evidence>
<dbReference type="Gene3D" id="2.40.10.350">
    <property type="entry name" value="Rod shape-determining protein MreC, domain 2"/>
    <property type="match status" value="1"/>
</dbReference>
<evidence type="ECO:0000256" key="4">
    <source>
        <dbReference type="ARBA" id="ARBA00032089"/>
    </source>
</evidence>
<evidence type="ECO:0000256" key="2">
    <source>
        <dbReference type="ARBA" id="ARBA00013855"/>
    </source>
</evidence>
<dbReference type="PIRSF" id="PIRSF038471">
    <property type="entry name" value="MreC"/>
    <property type="match status" value="1"/>
</dbReference>
<protein>
    <recommendedName>
        <fullName evidence="2 5">Cell shape-determining protein MreC</fullName>
    </recommendedName>
    <alternativeName>
        <fullName evidence="4 5">Cell shape protein MreC</fullName>
    </alternativeName>
</protein>